<reference evidence="3 4" key="1">
    <citation type="submission" date="2020-04" db="EMBL/GenBank/DDBJ databases">
        <title>Ramlibacter sp. G-1-2-2 isolated from soil.</title>
        <authorList>
            <person name="Dahal R.H."/>
        </authorList>
    </citation>
    <scope>NUCLEOTIDE SEQUENCE [LARGE SCALE GENOMIC DNA]</scope>
    <source>
        <strain evidence="3 4">G-1-2-2</strain>
    </source>
</reference>
<feature type="domain" description="Thioesterase" evidence="2">
    <location>
        <begin position="54"/>
        <end position="128"/>
    </location>
</feature>
<dbReference type="Gene3D" id="3.10.129.10">
    <property type="entry name" value="Hotdog Thioesterase"/>
    <property type="match status" value="1"/>
</dbReference>
<dbReference type="AlphaFoldDB" id="A0A848H0R3"/>
<evidence type="ECO:0000259" key="2">
    <source>
        <dbReference type="Pfam" id="PF03061"/>
    </source>
</evidence>
<dbReference type="GO" id="GO:0016289">
    <property type="term" value="F:acyl-CoA hydrolase activity"/>
    <property type="evidence" value="ECO:0007669"/>
    <property type="project" value="UniProtKB-ARBA"/>
</dbReference>
<dbReference type="InterPro" id="IPR006683">
    <property type="entry name" value="Thioestr_dom"/>
</dbReference>
<dbReference type="SUPFAM" id="SSF54637">
    <property type="entry name" value="Thioesterase/thiol ester dehydrase-isomerase"/>
    <property type="match status" value="1"/>
</dbReference>
<dbReference type="EMBL" id="JABBFX010000001">
    <property type="protein sequence ID" value="NML44395.1"/>
    <property type="molecule type" value="Genomic_DNA"/>
</dbReference>
<comment type="caution">
    <text evidence="3">The sequence shown here is derived from an EMBL/GenBank/DDBJ whole genome shotgun (WGS) entry which is preliminary data.</text>
</comment>
<dbReference type="InterPro" id="IPR029069">
    <property type="entry name" value="HotDog_dom_sf"/>
</dbReference>
<evidence type="ECO:0000313" key="3">
    <source>
        <dbReference type="EMBL" id="NML44395.1"/>
    </source>
</evidence>
<dbReference type="Pfam" id="PF03061">
    <property type="entry name" value="4HBT"/>
    <property type="match status" value="1"/>
</dbReference>
<sequence length="141" mass="14985">MPDSELISLLQQQGWKQRELPGFIGLAGPLWTLREGEGWAYGLLAGEQHLNPAGVVHGGALVTLLDHAISTVAWEAAGRAACVTLQLDTHFAGAVRAGEFAQARAEVVQRSKSMLFMRGTVVVEGELVLAGQAIMKVVARG</sequence>
<protein>
    <submittedName>
        <fullName evidence="3">PaaI family thioesterase</fullName>
    </submittedName>
</protein>
<dbReference type="CDD" id="cd03443">
    <property type="entry name" value="PaaI_thioesterase"/>
    <property type="match status" value="1"/>
</dbReference>
<proteinExistence type="predicted"/>
<dbReference type="NCBIfam" id="TIGR00369">
    <property type="entry name" value="unchar_dom_1"/>
    <property type="match status" value="1"/>
</dbReference>
<accession>A0A848H0R3</accession>
<dbReference type="Proteomes" id="UP000541185">
    <property type="component" value="Unassembled WGS sequence"/>
</dbReference>
<dbReference type="InterPro" id="IPR003736">
    <property type="entry name" value="PAAI_dom"/>
</dbReference>
<evidence type="ECO:0000313" key="4">
    <source>
        <dbReference type="Proteomes" id="UP000541185"/>
    </source>
</evidence>
<keyword evidence="1" id="KW-0378">Hydrolase</keyword>
<gene>
    <name evidence="3" type="ORF">HHL11_11575</name>
</gene>
<evidence type="ECO:0000256" key="1">
    <source>
        <dbReference type="ARBA" id="ARBA00022801"/>
    </source>
</evidence>
<organism evidence="3 4">
    <name type="scientific">Ramlibacter agri</name>
    <dbReference type="NCBI Taxonomy" id="2728837"/>
    <lineage>
        <taxon>Bacteria</taxon>
        <taxon>Pseudomonadati</taxon>
        <taxon>Pseudomonadota</taxon>
        <taxon>Betaproteobacteria</taxon>
        <taxon>Burkholderiales</taxon>
        <taxon>Comamonadaceae</taxon>
        <taxon>Ramlibacter</taxon>
    </lineage>
</organism>
<keyword evidence="4" id="KW-1185">Reference proteome</keyword>
<dbReference type="RefSeq" id="WP_169418526.1">
    <property type="nucleotide sequence ID" value="NZ_JABBFX010000001.1"/>
</dbReference>
<name>A0A848H0R3_9BURK</name>